<evidence type="ECO:0000313" key="1">
    <source>
        <dbReference type="EMBL" id="AXA34229.1"/>
    </source>
</evidence>
<dbReference type="EMBL" id="CP021781">
    <property type="protein sequence ID" value="AXA34229.1"/>
    <property type="molecule type" value="Genomic_DNA"/>
</dbReference>
<accession>A0A2Z4XZU3</accession>
<evidence type="ECO:0000313" key="2">
    <source>
        <dbReference type="EMBL" id="QIW12473.1"/>
    </source>
</evidence>
<sequence length="192" mass="22128">MGMKKGQVEFQSINIFDATVIYPYPTWFKSGLIGNAKNDQKGPVFSTTQIPTGQTFKDWNEKYTINAIYGKYQKNLDLNKFMSYSIAKLMNQCKKEDMEGKALLNKKNDLMMVIYCGKYSNNSKKGEIGIFRYTKYKETYFDISQRWKVDSFNVKSISSVPLKKLGITQANFKKATEEIMKASFSESLRPVN</sequence>
<reference evidence="1 3" key="1">
    <citation type="submission" date="2017-06" db="EMBL/GenBank/DDBJ databases">
        <title>Complete genome of Francisella adeliensis.</title>
        <authorList>
            <person name="Vallesi A."/>
            <person name="Sjodin A."/>
        </authorList>
    </citation>
    <scope>NUCLEOTIDE SEQUENCE [LARGE SCALE GENOMIC DNA]</scope>
    <source>
        <strain evidence="1 3">FDC440</strain>
    </source>
</reference>
<keyword evidence="4" id="KW-1185">Reference proteome</keyword>
<dbReference type="RefSeq" id="WP_112870407.1">
    <property type="nucleotide sequence ID" value="NZ_CP021781.1"/>
</dbReference>
<dbReference type="OrthoDB" id="5605606at2"/>
<dbReference type="AlphaFoldDB" id="A0A2Z4XZU3"/>
<name>A0A2Z4XZU3_9GAMM</name>
<protein>
    <submittedName>
        <fullName evidence="1">Uncharacterized protein</fullName>
    </submittedName>
</protein>
<evidence type="ECO:0000313" key="4">
    <source>
        <dbReference type="Proteomes" id="UP000681131"/>
    </source>
</evidence>
<reference evidence="2 4" key="2">
    <citation type="submission" date="2019-08" db="EMBL/GenBank/DDBJ databases">
        <title>Complete genome sequences of Francisella adeliensis (FSC1325 and FSC1326).</title>
        <authorList>
            <person name="Ohrman C."/>
            <person name="Uneklint I."/>
            <person name="Vallesi A."/>
            <person name="Karlsson L."/>
            <person name="Sjodin A."/>
        </authorList>
    </citation>
    <scope>NUCLEOTIDE SEQUENCE [LARGE SCALE GENOMIC DNA]</scope>
    <source>
        <strain evidence="2 4">FSC1325</strain>
    </source>
</reference>
<gene>
    <name evidence="1" type="ORF">CDH04_07355</name>
    <name evidence="2" type="ORF">FZC43_07360</name>
</gene>
<evidence type="ECO:0000313" key="3">
    <source>
        <dbReference type="Proteomes" id="UP000251120"/>
    </source>
</evidence>
<proteinExistence type="predicted"/>
<dbReference type="KEGG" id="fad:CDH04_07355"/>
<dbReference type="EMBL" id="CP043424">
    <property type="protein sequence ID" value="QIW12473.1"/>
    <property type="molecule type" value="Genomic_DNA"/>
</dbReference>
<organism evidence="1 3">
    <name type="scientific">Francisella adeliensis</name>
    <dbReference type="NCBI Taxonomy" id="2007306"/>
    <lineage>
        <taxon>Bacteria</taxon>
        <taxon>Pseudomonadati</taxon>
        <taxon>Pseudomonadota</taxon>
        <taxon>Gammaproteobacteria</taxon>
        <taxon>Thiotrichales</taxon>
        <taxon>Francisellaceae</taxon>
        <taxon>Francisella</taxon>
    </lineage>
</organism>
<dbReference type="Proteomes" id="UP000681131">
    <property type="component" value="Chromosome"/>
</dbReference>
<dbReference type="Proteomes" id="UP000251120">
    <property type="component" value="Chromosome"/>
</dbReference>